<dbReference type="EMBL" id="LR796894">
    <property type="protein sequence ID" value="CAB4173123.1"/>
    <property type="molecule type" value="Genomic_DNA"/>
</dbReference>
<gene>
    <name evidence="1" type="ORF">UFOVP950_32</name>
</gene>
<evidence type="ECO:0000313" key="1">
    <source>
        <dbReference type="EMBL" id="CAB4173123.1"/>
    </source>
</evidence>
<reference evidence="1" key="1">
    <citation type="submission" date="2020-05" db="EMBL/GenBank/DDBJ databases">
        <authorList>
            <person name="Chiriac C."/>
            <person name="Salcher M."/>
            <person name="Ghai R."/>
            <person name="Kavagutti S V."/>
        </authorList>
    </citation>
    <scope>NUCLEOTIDE SEQUENCE</scope>
</reference>
<dbReference type="CDD" id="cd08054">
    <property type="entry name" value="gp6"/>
    <property type="match status" value="1"/>
</dbReference>
<dbReference type="Pfam" id="PF05135">
    <property type="entry name" value="Phage_connect_1"/>
    <property type="match status" value="1"/>
</dbReference>
<proteinExistence type="predicted"/>
<dbReference type="Gene3D" id="1.10.3230.30">
    <property type="entry name" value="Phage gp6-like head-tail connector protein"/>
    <property type="match status" value="1"/>
</dbReference>
<dbReference type="InterPro" id="IPR021146">
    <property type="entry name" value="Phage_gp6-like_head-tail"/>
</dbReference>
<dbReference type="NCBIfam" id="TIGR01560">
    <property type="entry name" value="put_DNA_pack"/>
    <property type="match status" value="1"/>
</dbReference>
<name>A0A6J5PNA8_9CAUD</name>
<accession>A0A6J5PNA8</accession>
<dbReference type="InterPro" id="IPR006450">
    <property type="entry name" value="Phage_HK97_gp6-like"/>
</dbReference>
<protein>
    <submittedName>
        <fullName evidence="1">Gp6 domain containing protein</fullName>
    </submittedName>
</protein>
<organism evidence="1">
    <name type="scientific">uncultured Caudovirales phage</name>
    <dbReference type="NCBI Taxonomy" id="2100421"/>
    <lineage>
        <taxon>Viruses</taxon>
        <taxon>Duplodnaviria</taxon>
        <taxon>Heunggongvirae</taxon>
        <taxon>Uroviricota</taxon>
        <taxon>Caudoviricetes</taxon>
        <taxon>Peduoviridae</taxon>
        <taxon>Maltschvirus</taxon>
        <taxon>Maltschvirus maltsch</taxon>
    </lineage>
</organism>
<sequence length="166" mass="18430">MNQLNVVSLAEAKLYLRIDPDDVLEDGLITSLIKSAVNQAEQFTLQVLWQRQLTAITPVTGALKIYEYPLLSVEGVTNPDLEVLAFETIETPGFTDVISGTAGFNIVTYVAGYGWNYEGGSEVPDDIETAIKEMIAYYYENRDNPVVGMPTIATLLLSPYRRITLF</sequence>